<dbReference type="SUPFAM" id="SSF47113">
    <property type="entry name" value="Histone-fold"/>
    <property type="match status" value="1"/>
</dbReference>
<dbReference type="InterPro" id="IPR006809">
    <property type="entry name" value="TAFII28_dom"/>
</dbReference>
<dbReference type="GO" id="GO:0003743">
    <property type="term" value="F:translation initiation factor activity"/>
    <property type="evidence" value="ECO:0007669"/>
    <property type="project" value="UniProtKB-KW"/>
</dbReference>
<dbReference type="AlphaFoldDB" id="A0A3M7SQW1"/>
<evidence type="ECO:0000256" key="4">
    <source>
        <dbReference type="ARBA" id="ARBA00023163"/>
    </source>
</evidence>
<evidence type="ECO:0000259" key="7">
    <source>
        <dbReference type="Pfam" id="PF04719"/>
    </source>
</evidence>
<dbReference type="GO" id="GO:0051123">
    <property type="term" value="P:RNA polymerase II preinitiation complex assembly"/>
    <property type="evidence" value="ECO:0007669"/>
    <property type="project" value="InterPro"/>
</dbReference>
<dbReference type="PANTHER" id="PTHR13218">
    <property type="entry name" value="TRANSCRIPTION INITIATION FACTOR TFIID SUBUNIT 11-RELATED"/>
    <property type="match status" value="1"/>
</dbReference>
<evidence type="ECO:0000256" key="1">
    <source>
        <dbReference type="ARBA" id="ARBA00004123"/>
    </source>
</evidence>
<comment type="similarity">
    <text evidence="2">Belongs to the TAF11 family.</text>
</comment>
<evidence type="ECO:0000256" key="2">
    <source>
        <dbReference type="ARBA" id="ARBA00009788"/>
    </source>
</evidence>
<dbReference type="PANTHER" id="PTHR13218:SF8">
    <property type="entry name" value="TRANSCRIPTION INITIATION FACTOR TFIID SUBUNIT 11"/>
    <property type="match status" value="1"/>
</dbReference>
<dbReference type="OrthoDB" id="28335at2759"/>
<feature type="compositionally biased region" description="Acidic residues" evidence="6">
    <location>
        <begin position="129"/>
        <end position="138"/>
    </location>
</feature>
<sequence>ALARRKKTNNSKKINHQAKFFYKQKNKNKGIVPLGSSERRSAFFSASLYGYFFIVPNILKMEESFEDDEVYGMMDPVDLKQKKEAKQEENVNTEPKKKIAEGEEEADEEEEGKYEENKDESFDISSSESDAEEEENFDLFEKLKTEKEPKTDAEKTEDKQTQEVLPGPSKPAEVSDKKKRLSMDTSALELAKKKKIEQIEEENKKMQVLMANFSEEQLNRYETFRRSAFQKSSIKKIIQTVCGKSVSQSVVIAMSGISKVFVGEIVEKALDVKEKWGDSGPLQPKHLREAFRLFKNSNRLSDSIKHKKPSLF</sequence>
<dbReference type="Pfam" id="PF04719">
    <property type="entry name" value="TAFII28"/>
    <property type="match status" value="1"/>
</dbReference>
<feature type="compositionally biased region" description="Basic and acidic residues" evidence="6">
    <location>
        <begin position="139"/>
        <end position="161"/>
    </location>
</feature>
<dbReference type="STRING" id="10195.A0A3M7SQW1"/>
<evidence type="ECO:0000256" key="3">
    <source>
        <dbReference type="ARBA" id="ARBA00023015"/>
    </source>
</evidence>
<feature type="non-terminal residue" evidence="8">
    <location>
        <position position="1"/>
    </location>
</feature>
<comment type="subcellular location">
    <subcellularLocation>
        <location evidence="1">Nucleus</location>
    </subcellularLocation>
</comment>
<gene>
    <name evidence="8" type="ORF">BpHYR1_041137</name>
</gene>
<evidence type="ECO:0000256" key="5">
    <source>
        <dbReference type="ARBA" id="ARBA00023242"/>
    </source>
</evidence>
<keyword evidence="3" id="KW-0805">Transcription regulation</keyword>
<feature type="compositionally biased region" description="Basic and acidic residues" evidence="6">
    <location>
        <begin position="81"/>
        <end position="101"/>
    </location>
</feature>
<comment type="caution">
    <text evidence="8">The sequence shown here is derived from an EMBL/GenBank/DDBJ whole genome shotgun (WGS) entry which is preliminary data.</text>
</comment>
<dbReference type="GO" id="GO:0046982">
    <property type="term" value="F:protein heterodimerization activity"/>
    <property type="evidence" value="ECO:0007669"/>
    <property type="project" value="InterPro"/>
</dbReference>
<dbReference type="InterPro" id="IPR009072">
    <property type="entry name" value="Histone-fold"/>
</dbReference>
<feature type="region of interest" description="Disordered" evidence="6">
    <location>
        <begin position="81"/>
        <end position="181"/>
    </location>
</feature>
<keyword evidence="9" id="KW-1185">Reference proteome</keyword>
<protein>
    <submittedName>
        <fullName evidence="8">Transcription initiation factor TFIID subunit 11</fullName>
    </submittedName>
</protein>
<feature type="compositionally biased region" description="Acidic residues" evidence="6">
    <location>
        <begin position="102"/>
        <end position="113"/>
    </location>
</feature>
<reference evidence="8 9" key="1">
    <citation type="journal article" date="2018" name="Sci. Rep.">
        <title>Genomic signatures of local adaptation to the degree of environmental predictability in rotifers.</title>
        <authorList>
            <person name="Franch-Gras L."/>
            <person name="Hahn C."/>
            <person name="Garcia-Roger E.M."/>
            <person name="Carmona M.J."/>
            <person name="Serra M."/>
            <person name="Gomez A."/>
        </authorList>
    </citation>
    <scope>NUCLEOTIDE SEQUENCE [LARGE SCALE GENOMIC DNA]</scope>
    <source>
        <strain evidence="8">HYR1</strain>
    </source>
</reference>
<keyword evidence="5" id="KW-0539">Nucleus</keyword>
<organism evidence="8 9">
    <name type="scientific">Brachionus plicatilis</name>
    <name type="common">Marine rotifer</name>
    <name type="synonym">Brachionus muelleri</name>
    <dbReference type="NCBI Taxonomy" id="10195"/>
    <lineage>
        <taxon>Eukaryota</taxon>
        <taxon>Metazoa</taxon>
        <taxon>Spiralia</taxon>
        <taxon>Gnathifera</taxon>
        <taxon>Rotifera</taxon>
        <taxon>Eurotatoria</taxon>
        <taxon>Monogononta</taxon>
        <taxon>Pseudotrocha</taxon>
        <taxon>Ploima</taxon>
        <taxon>Brachionidae</taxon>
        <taxon>Brachionus</taxon>
    </lineage>
</organism>
<accession>A0A3M7SQW1</accession>
<dbReference type="GO" id="GO:0016251">
    <property type="term" value="F:RNA polymerase II general transcription initiation factor activity"/>
    <property type="evidence" value="ECO:0007669"/>
    <property type="project" value="TreeGrafter"/>
</dbReference>
<keyword evidence="4" id="KW-0804">Transcription</keyword>
<keyword evidence="8" id="KW-0396">Initiation factor</keyword>
<evidence type="ECO:0000256" key="6">
    <source>
        <dbReference type="SAM" id="MobiDB-lite"/>
    </source>
</evidence>
<feature type="domain" description="TAFII28-like protein" evidence="7">
    <location>
        <begin position="208"/>
        <end position="292"/>
    </location>
</feature>
<proteinExistence type="inferred from homology"/>
<dbReference type="FunFam" id="1.10.20.10:FF:000025">
    <property type="entry name" value="Transcription initiation factor TFIID subunit 11"/>
    <property type="match status" value="1"/>
</dbReference>
<dbReference type="InterPro" id="IPR045127">
    <property type="entry name" value="TAF11-like"/>
</dbReference>
<dbReference type="GO" id="GO:0005669">
    <property type="term" value="C:transcription factor TFIID complex"/>
    <property type="evidence" value="ECO:0007669"/>
    <property type="project" value="InterPro"/>
</dbReference>
<dbReference type="EMBL" id="REGN01000898">
    <property type="protein sequence ID" value="RNA38251.1"/>
    <property type="molecule type" value="Genomic_DNA"/>
</dbReference>
<evidence type="ECO:0000313" key="9">
    <source>
        <dbReference type="Proteomes" id="UP000276133"/>
    </source>
</evidence>
<evidence type="ECO:0000313" key="8">
    <source>
        <dbReference type="EMBL" id="RNA38251.1"/>
    </source>
</evidence>
<dbReference type="Proteomes" id="UP000276133">
    <property type="component" value="Unassembled WGS sequence"/>
</dbReference>
<dbReference type="CDD" id="cd08048">
    <property type="entry name" value="HFD_TAF11"/>
    <property type="match status" value="1"/>
</dbReference>
<dbReference type="Gene3D" id="1.10.20.10">
    <property type="entry name" value="Histone, subunit A"/>
    <property type="match status" value="1"/>
</dbReference>
<name>A0A3M7SQW1_BRAPC</name>
<keyword evidence="8" id="KW-0648">Protein biosynthesis</keyword>